<proteinExistence type="predicted"/>
<sequence>MIRHQGVVFELDHGVLVGTRLDDQIFTPLATNPGPILATVEPLLAPADPPADRGVPLSRDLYDELMCVSRFIEANATRIDVLECSGILSSPRCPIPEPGGSPLRHVA</sequence>
<dbReference type="EMBL" id="CAEZTS010000025">
    <property type="protein sequence ID" value="CAB4571757.1"/>
    <property type="molecule type" value="Genomic_DNA"/>
</dbReference>
<name>A0A6J6E6I2_9ZZZZ</name>
<reference evidence="1" key="1">
    <citation type="submission" date="2020-05" db="EMBL/GenBank/DDBJ databases">
        <authorList>
            <person name="Chiriac C."/>
            <person name="Salcher M."/>
            <person name="Ghai R."/>
            <person name="Kavagutti S V."/>
        </authorList>
    </citation>
    <scope>NUCLEOTIDE SEQUENCE</scope>
</reference>
<organism evidence="1">
    <name type="scientific">freshwater metagenome</name>
    <dbReference type="NCBI Taxonomy" id="449393"/>
    <lineage>
        <taxon>unclassified sequences</taxon>
        <taxon>metagenomes</taxon>
        <taxon>ecological metagenomes</taxon>
    </lineage>
</organism>
<evidence type="ECO:0000313" key="1">
    <source>
        <dbReference type="EMBL" id="CAB4571757.1"/>
    </source>
</evidence>
<accession>A0A6J6E6I2</accession>
<protein>
    <submittedName>
        <fullName evidence="1">Unannotated protein</fullName>
    </submittedName>
</protein>
<dbReference type="AlphaFoldDB" id="A0A6J6E6I2"/>
<gene>
    <name evidence="1" type="ORF">UFOPK1722_00429</name>
</gene>